<feature type="region of interest" description="Disordered" evidence="1">
    <location>
        <begin position="1"/>
        <end position="51"/>
    </location>
</feature>
<reference evidence="2 3" key="1">
    <citation type="submission" date="2024-05" db="EMBL/GenBank/DDBJ databases">
        <title>Genome sequencing and assembly of Indian major carp, Cirrhinus mrigala (Hamilton, 1822).</title>
        <authorList>
            <person name="Mohindra V."/>
            <person name="Chowdhury L.M."/>
            <person name="Lal K."/>
            <person name="Jena J.K."/>
        </authorList>
    </citation>
    <scope>NUCLEOTIDE SEQUENCE [LARGE SCALE GENOMIC DNA]</scope>
    <source>
        <strain evidence="2">CM1030</strain>
        <tissue evidence="2">Blood</tissue>
    </source>
</reference>
<feature type="non-terminal residue" evidence="2">
    <location>
        <position position="51"/>
    </location>
</feature>
<dbReference type="InterPro" id="IPR039041">
    <property type="entry name" value="Nav/unc-53"/>
</dbReference>
<dbReference type="Proteomes" id="UP001529510">
    <property type="component" value="Unassembled WGS sequence"/>
</dbReference>
<evidence type="ECO:0000313" key="3">
    <source>
        <dbReference type="Proteomes" id="UP001529510"/>
    </source>
</evidence>
<feature type="non-terminal residue" evidence="2">
    <location>
        <position position="1"/>
    </location>
</feature>
<dbReference type="PANTHER" id="PTHR12784:SF18">
    <property type="entry name" value="NEURON NAVIGATOR 3"/>
    <property type="match status" value="1"/>
</dbReference>
<organism evidence="2 3">
    <name type="scientific">Cirrhinus mrigala</name>
    <name type="common">Mrigala</name>
    <dbReference type="NCBI Taxonomy" id="683832"/>
    <lineage>
        <taxon>Eukaryota</taxon>
        <taxon>Metazoa</taxon>
        <taxon>Chordata</taxon>
        <taxon>Craniata</taxon>
        <taxon>Vertebrata</taxon>
        <taxon>Euteleostomi</taxon>
        <taxon>Actinopterygii</taxon>
        <taxon>Neopterygii</taxon>
        <taxon>Teleostei</taxon>
        <taxon>Ostariophysi</taxon>
        <taxon>Cypriniformes</taxon>
        <taxon>Cyprinidae</taxon>
        <taxon>Labeoninae</taxon>
        <taxon>Labeonini</taxon>
        <taxon>Cirrhinus</taxon>
    </lineage>
</organism>
<comment type="caution">
    <text evidence="2">The sequence shown here is derived from an EMBL/GenBank/DDBJ whole genome shotgun (WGS) entry which is preliminary data.</text>
</comment>
<evidence type="ECO:0000256" key="1">
    <source>
        <dbReference type="SAM" id="MobiDB-lite"/>
    </source>
</evidence>
<dbReference type="EMBL" id="JAMKFB020000004">
    <property type="protein sequence ID" value="KAL0195900.1"/>
    <property type="molecule type" value="Genomic_DNA"/>
</dbReference>
<evidence type="ECO:0000313" key="2">
    <source>
        <dbReference type="EMBL" id="KAL0195900.1"/>
    </source>
</evidence>
<sequence>AFSKKKTNKPQSSHDEIEEMTDSSLPSSPKLQHTNRQTSTTQPLRSSPSTT</sequence>
<feature type="compositionally biased region" description="Polar residues" evidence="1">
    <location>
        <begin position="22"/>
        <end position="51"/>
    </location>
</feature>
<name>A0ABD0RBK7_CIRMR</name>
<proteinExistence type="predicted"/>
<keyword evidence="3" id="KW-1185">Reference proteome</keyword>
<accession>A0ABD0RBK7</accession>
<dbReference type="AlphaFoldDB" id="A0ABD0RBK7"/>
<protein>
    <submittedName>
        <fullName evidence="2">Uncharacterized protein</fullName>
    </submittedName>
</protein>
<dbReference type="PANTHER" id="PTHR12784">
    <property type="entry name" value="STEERIN"/>
    <property type="match status" value="1"/>
</dbReference>
<gene>
    <name evidence="2" type="ORF">M9458_009472</name>
</gene>